<dbReference type="InterPro" id="IPR009057">
    <property type="entry name" value="Homeodomain-like_sf"/>
</dbReference>
<accession>A0A4P8XV27</accession>
<organism evidence="4 5">
    <name type="scientific">Ruminococcus bovis</name>
    <dbReference type="NCBI Taxonomy" id="2564099"/>
    <lineage>
        <taxon>Bacteria</taxon>
        <taxon>Bacillati</taxon>
        <taxon>Bacillota</taxon>
        <taxon>Clostridia</taxon>
        <taxon>Eubacteriales</taxon>
        <taxon>Oscillospiraceae</taxon>
        <taxon>Ruminococcus</taxon>
    </lineage>
</organism>
<dbReference type="Pfam" id="PF14278">
    <property type="entry name" value="TetR_C_8"/>
    <property type="match status" value="1"/>
</dbReference>
<evidence type="ECO:0000313" key="4">
    <source>
        <dbReference type="EMBL" id="QCT06931.1"/>
    </source>
</evidence>
<dbReference type="GO" id="GO:0003677">
    <property type="term" value="F:DNA binding"/>
    <property type="evidence" value="ECO:0007669"/>
    <property type="project" value="UniProtKB-UniRule"/>
</dbReference>
<dbReference type="InterPro" id="IPR001647">
    <property type="entry name" value="HTH_TetR"/>
</dbReference>
<dbReference type="SUPFAM" id="SSF46689">
    <property type="entry name" value="Homeodomain-like"/>
    <property type="match status" value="1"/>
</dbReference>
<dbReference type="EMBL" id="CP039381">
    <property type="protein sequence ID" value="QCT06931.1"/>
    <property type="molecule type" value="Genomic_DNA"/>
</dbReference>
<evidence type="ECO:0000256" key="1">
    <source>
        <dbReference type="ARBA" id="ARBA00023125"/>
    </source>
</evidence>
<dbReference type="InterPro" id="IPR050624">
    <property type="entry name" value="HTH-type_Tx_Regulator"/>
</dbReference>
<evidence type="ECO:0000256" key="2">
    <source>
        <dbReference type="PROSITE-ProRule" id="PRU00335"/>
    </source>
</evidence>
<dbReference type="InterPro" id="IPR039532">
    <property type="entry name" value="TetR_C_Firmicutes"/>
</dbReference>
<reference evidence="4 5" key="1">
    <citation type="submission" date="2019-04" db="EMBL/GenBank/DDBJ databases">
        <authorList>
            <person name="Embree M."/>
            <person name="Gaffney J.R."/>
        </authorList>
    </citation>
    <scope>NUCLEOTIDE SEQUENCE [LARGE SCALE GENOMIC DNA]</scope>
    <source>
        <strain evidence="4 5">JE7A12</strain>
    </source>
</reference>
<dbReference type="PROSITE" id="PS50977">
    <property type="entry name" value="HTH_TETR_2"/>
    <property type="match status" value="1"/>
</dbReference>
<evidence type="ECO:0000313" key="5">
    <source>
        <dbReference type="Proteomes" id="UP000301475"/>
    </source>
</evidence>
<dbReference type="PANTHER" id="PTHR43479:SF7">
    <property type="entry name" value="TETR-FAMILY TRANSCRIPTIONAL REGULATOR"/>
    <property type="match status" value="1"/>
</dbReference>
<dbReference type="Gene3D" id="1.10.357.10">
    <property type="entry name" value="Tetracycline Repressor, domain 2"/>
    <property type="match status" value="1"/>
</dbReference>
<dbReference type="KEGG" id="ruj:E5Z56_05945"/>
<evidence type="ECO:0000259" key="3">
    <source>
        <dbReference type="PROSITE" id="PS50977"/>
    </source>
</evidence>
<dbReference type="RefSeq" id="WP_138157009.1">
    <property type="nucleotide sequence ID" value="NZ_CP039381.1"/>
</dbReference>
<dbReference type="Proteomes" id="UP000301475">
    <property type="component" value="Chromosome"/>
</dbReference>
<feature type="domain" description="HTH tetR-type" evidence="3">
    <location>
        <begin position="9"/>
        <end position="69"/>
    </location>
</feature>
<feature type="DNA-binding region" description="H-T-H motif" evidence="2">
    <location>
        <begin position="32"/>
        <end position="51"/>
    </location>
</feature>
<sequence>MGTQDRRIRKTRAVLKSSLLSLMKEKSVKHITVKELCDKADINRGTFYLHYTDVFDMLEQIEDDMFRELDEFLVPIEKQDDVLNEELFREVFIFVKNNNEFCQVMLSDRGEIAFTKKLIKFLHSKFTNHFGDTNTAEHYFSFMVFGVLGIIESWLNNGMKETPEEMAEICSNIIQNKIREQLN</sequence>
<name>A0A4P8XV27_9FIRM</name>
<dbReference type="OrthoDB" id="9810250at2"/>
<gene>
    <name evidence="4" type="ORF">E5Z56_05945</name>
</gene>
<dbReference type="PANTHER" id="PTHR43479">
    <property type="entry name" value="ACREF/ENVCD OPERON REPRESSOR-RELATED"/>
    <property type="match status" value="1"/>
</dbReference>
<keyword evidence="1 2" id="KW-0238">DNA-binding</keyword>
<proteinExistence type="predicted"/>
<keyword evidence="5" id="KW-1185">Reference proteome</keyword>
<protein>
    <submittedName>
        <fullName evidence="4">TetR/AcrR family transcriptional regulator</fullName>
    </submittedName>
</protein>
<dbReference type="AlphaFoldDB" id="A0A4P8XV27"/>